<dbReference type="GO" id="GO:0033925">
    <property type="term" value="F:mannosyl-glycoprotein endo-beta-N-acetylglucosaminidase activity"/>
    <property type="evidence" value="ECO:0007669"/>
    <property type="project" value="UniProtKB-EC"/>
</dbReference>
<protein>
    <submittedName>
        <fullName evidence="3">Glycoside hydrolase family 85 protein</fullName>
    </submittedName>
</protein>
<sequence length="779" mass="86395">MMLKLGLSETYTTDLRMPLRGTGHSKLVGNDAPYFESLAELDAWAAMPAKKLTGVLGFQASRPIEGLESEHRGKLLVCHDYKGGYRDQVPSTLSYTFNFWSYCDTFVYFSHHRVTIPPSGWCTAAHRQGVKMLGTLIFEGSGEEDCLRLLVGQLPKSKTGPPLPSSTTLPLSPHYARVLADLAQQRGFDGYLLNFECPLQGGLEQTRALAGWITILQSELKAKVGPHAQAIWYDSVIFTGHLRWQDRLNSLNLPFFLSSAALFTNYTWPPHYPSLSAQYFLSLDPAIVGSSLSNQSSVHKAKSLRDIYTGVDVWGRGSHGGGGFGCYRAINHIDPKFLGLSVALFGQAWTWESEQDKPGWSWEKWWDYERTMWLGPQTEGEEVPVPDAPRREGEPECPHGKFEPLVSFFPQTPPPNPADLPFYTSFGVGVGRAWFVEGVKVLQRENGWTDIDKQCSLGNMVWPRPILAWENDERKDKVPNASSALNLDDAWNGGNSLLLTVSGAGSDAEDAFFRCVWLPVQSLAITPRLSYQAHLVYKVNSGAHLDFDFGLSVKLVTDNIQQDMLVNPIAVNRTDLSGGWTTLSIQFELPTDHICDVLVAIGLVIGFAAEDPTEAYEFSILLGQITVFPTSTQNVSAQQPRLLWADFKSTPSTDTNFSGVLTWEVAASYTPLTNIAVTSPEDPNPIWILDASDKWFSVFLYFNIYVQPYTSDGNVSEPATAVFIGTTGLNGQAQAFFVDPNCLPQEITQAEGVRYLVQGVTDRGEVLKWVQCVFVDVRL</sequence>
<feature type="compositionally biased region" description="Basic and acidic residues" evidence="1">
    <location>
        <begin position="388"/>
        <end position="397"/>
    </location>
</feature>
<dbReference type="Proteomes" id="UP000054166">
    <property type="component" value="Unassembled WGS sequence"/>
</dbReference>
<dbReference type="GO" id="GO:0005829">
    <property type="term" value="C:cytosol"/>
    <property type="evidence" value="ECO:0007669"/>
    <property type="project" value="UniProtKB-SubCell"/>
</dbReference>
<dbReference type="Pfam" id="PF03644">
    <property type="entry name" value="Glyco_hydro_85"/>
    <property type="match status" value="1"/>
</dbReference>
<accession>A0A0C3FDM1</accession>
<dbReference type="InterPro" id="IPR005201">
    <property type="entry name" value="TIM_ENGase"/>
</dbReference>
<name>A0A0C3FDM1_PILCF</name>
<proteinExistence type="predicted"/>
<dbReference type="Gene3D" id="3.20.20.80">
    <property type="entry name" value="Glycosidases"/>
    <property type="match status" value="1"/>
</dbReference>
<organism evidence="3 4">
    <name type="scientific">Piloderma croceum (strain F 1598)</name>
    <dbReference type="NCBI Taxonomy" id="765440"/>
    <lineage>
        <taxon>Eukaryota</taxon>
        <taxon>Fungi</taxon>
        <taxon>Dikarya</taxon>
        <taxon>Basidiomycota</taxon>
        <taxon>Agaricomycotina</taxon>
        <taxon>Agaricomycetes</taxon>
        <taxon>Agaricomycetidae</taxon>
        <taxon>Atheliales</taxon>
        <taxon>Atheliaceae</taxon>
        <taxon>Piloderma</taxon>
    </lineage>
</organism>
<evidence type="ECO:0000256" key="1">
    <source>
        <dbReference type="SAM" id="MobiDB-lite"/>
    </source>
</evidence>
<dbReference type="EMBL" id="KN833020">
    <property type="protein sequence ID" value="KIM77986.1"/>
    <property type="molecule type" value="Genomic_DNA"/>
</dbReference>
<evidence type="ECO:0000313" key="3">
    <source>
        <dbReference type="EMBL" id="KIM77986.1"/>
    </source>
</evidence>
<reference evidence="3 4" key="1">
    <citation type="submission" date="2014-04" db="EMBL/GenBank/DDBJ databases">
        <authorList>
            <consortium name="DOE Joint Genome Institute"/>
            <person name="Kuo A."/>
            <person name="Tarkka M."/>
            <person name="Buscot F."/>
            <person name="Kohler A."/>
            <person name="Nagy L.G."/>
            <person name="Floudas D."/>
            <person name="Copeland A."/>
            <person name="Barry K.W."/>
            <person name="Cichocki N."/>
            <person name="Veneault-Fourrey C."/>
            <person name="LaButti K."/>
            <person name="Lindquist E.A."/>
            <person name="Lipzen A."/>
            <person name="Lundell T."/>
            <person name="Morin E."/>
            <person name="Murat C."/>
            <person name="Sun H."/>
            <person name="Tunlid A."/>
            <person name="Henrissat B."/>
            <person name="Grigoriev I.V."/>
            <person name="Hibbett D.S."/>
            <person name="Martin F."/>
            <person name="Nordberg H.P."/>
            <person name="Cantor M.N."/>
            <person name="Hua S.X."/>
        </authorList>
    </citation>
    <scope>NUCLEOTIDE SEQUENCE [LARGE SCALE GENOMIC DNA]</scope>
    <source>
        <strain evidence="3 4">F 1598</strain>
    </source>
</reference>
<dbReference type="PANTHER" id="PTHR13246">
    <property type="entry name" value="ENDO BETA N-ACETYLGLUCOSAMINIDASE"/>
    <property type="match status" value="1"/>
</dbReference>
<gene>
    <name evidence="3" type="ORF">PILCRDRAFT_824966</name>
</gene>
<dbReference type="PANTHER" id="PTHR13246:SF1">
    <property type="entry name" value="CYTOSOLIC ENDO-BETA-N-ACETYLGLUCOSAMINIDASE"/>
    <property type="match status" value="1"/>
</dbReference>
<dbReference type="HOGENOM" id="CLU_016511_0_0_1"/>
<dbReference type="Gene3D" id="2.60.120.260">
    <property type="entry name" value="Galactose-binding domain-like"/>
    <property type="match status" value="1"/>
</dbReference>
<dbReference type="STRING" id="765440.A0A0C3FDM1"/>
<evidence type="ECO:0000259" key="2">
    <source>
        <dbReference type="Pfam" id="PF03644"/>
    </source>
</evidence>
<dbReference type="InParanoid" id="A0A0C3FDM1"/>
<dbReference type="AlphaFoldDB" id="A0A0C3FDM1"/>
<evidence type="ECO:0000313" key="4">
    <source>
        <dbReference type="Proteomes" id="UP000054166"/>
    </source>
</evidence>
<reference evidence="4" key="2">
    <citation type="submission" date="2015-01" db="EMBL/GenBank/DDBJ databases">
        <title>Evolutionary Origins and Diversification of the Mycorrhizal Mutualists.</title>
        <authorList>
            <consortium name="DOE Joint Genome Institute"/>
            <consortium name="Mycorrhizal Genomics Consortium"/>
            <person name="Kohler A."/>
            <person name="Kuo A."/>
            <person name="Nagy L.G."/>
            <person name="Floudas D."/>
            <person name="Copeland A."/>
            <person name="Barry K.W."/>
            <person name="Cichocki N."/>
            <person name="Veneault-Fourrey C."/>
            <person name="LaButti K."/>
            <person name="Lindquist E.A."/>
            <person name="Lipzen A."/>
            <person name="Lundell T."/>
            <person name="Morin E."/>
            <person name="Murat C."/>
            <person name="Riley R."/>
            <person name="Ohm R."/>
            <person name="Sun H."/>
            <person name="Tunlid A."/>
            <person name="Henrissat B."/>
            <person name="Grigoriev I.V."/>
            <person name="Hibbett D.S."/>
            <person name="Martin F."/>
        </authorList>
    </citation>
    <scope>NUCLEOTIDE SEQUENCE [LARGE SCALE GENOMIC DNA]</scope>
    <source>
        <strain evidence="4">F 1598</strain>
    </source>
</reference>
<dbReference type="OrthoDB" id="284473at2759"/>
<feature type="region of interest" description="Disordered" evidence="1">
    <location>
        <begin position="378"/>
        <end position="397"/>
    </location>
</feature>
<keyword evidence="3" id="KW-0378">Hydrolase</keyword>
<keyword evidence="4" id="KW-1185">Reference proteome</keyword>
<dbReference type="InterPro" id="IPR032979">
    <property type="entry name" value="ENGase"/>
</dbReference>
<feature type="domain" description="Cytosolic endo-beta-N-acetylglucosaminidase TIM barrel" evidence="2">
    <location>
        <begin position="91"/>
        <end position="434"/>
    </location>
</feature>